<dbReference type="HOGENOM" id="CLU_073294_1_0_9"/>
<sequence length="308" mass="35136">MYLNQKGIAQQKLAEIFLSCGIGERIPTFTDLQKELKVGIGTIQTAIKELEMNGIIQLQAQQRYGTILTGKSTKELWKFLSKRYVVGLFPEPLSLEMRGLAMGLREVMDDLDIPLVIVYGYGSKVRFDRIVNRPTREDFVISSLESARHRQKADEALAVSLRFGANSFYAADSLVILDNIRSEDKEMRKKIVGIDYNSYDHMLLTQAAFPDADYVNVRYGEIPFESLSGKMDTVVWHQTTPVHFPEDMIKARKFESVIPDFDIDSICEAVLSINRNNRLMTGIMESIDVEKVIDIQKKVLNRELEPIF</sequence>
<dbReference type="InterPro" id="IPR036390">
    <property type="entry name" value="WH_DNA-bd_sf"/>
</dbReference>
<feature type="domain" description="Uncharacterised protein YhfZ C-terminal" evidence="2">
    <location>
        <begin position="74"/>
        <end position="306"/>
    </location>
</feature>
<dbReference type="SUPFAM" id="SSF53850">
    <property type="entry name" value="Periplasmic binding protein-like II"/>
    <property type="match status" value="1"/>
</dbReference>
<dbReference type="eggNOG" id="COG3221">
    <property type="taxonomic scope" value="Bacteria"/>
</dbReference>
<dbReference type="Gene3D" id="1.10.10.10">
    <property type="entry name" value="Winged helix-like DNA-binding domain superfamily/Winged helix DNA-binding domain"/>
    <property type="match status" value="1"/>
</dbReference>
<evidence type="ECO:0008006" key="5">
    <source>
        <dbReference type="Google" id="ProtNLM"/>
    </source>
</evidence>
<name>C0CKA3_BLAHS</name>
<dbReference type="InterPro" id="IPR041444">
    <property type="entry name" value="HTH_41"/>
</dbReference>
<protein>
    <recommendedName>
        <fullName evidence="5">HTH gntR-type domain-containing protein</fullName>
    </recommendedName>
</protein>
<reference evidence="3 4" key="2">
    <citation type="submission" date="2009-02" db="EMBL/GenBank/DDBJ databases">
        <title>Draft genome sequence of Blautia hydrogenotrophica DSM 10507 (Ruminococcus hydrogenotrophicus DSM 10507).</title>
        <authorList>
            <person name="Sudarsanam P."/>
            <person name="Ley R."/>
            <person name="Guruge J."/>
            <person name="Turnbaugh P.J."/>
            <person name="Mahowald M."/>
            <person name="Liep D."/>
            <person name="Gordon J."/>
        </authorList>
    </citation>
    <scope>NUCLEOTIDE SEQUENCE [LARGE SCALE GENOMIC DNA]</scope>
    <source>
        <strain evidence="4">DSM 10507 / JCM 14656 / S5a33</strain>
    </source>
</reference>
<dbReference type="Pfam" id="PF14502">
    <property type="entry name" value="HTH_41"/>
    <property type="match status" value="1"/>
</dbReference>
<reference evidence="3 4" key="1">
    <citation type="submission" date="2009-01" db="EMBL/GenBank/DDBJ databases">
        <authorList>
            <person name="Fulton L."/>
            <person name="Clifton S."/>
            <person name="Fulton B."/>
            <person name="Xu J."/>
            <person name="Minx P."/>
            <person name="Pepin K.H."/>
            <person name="Johnson M."/>
            <person name="Bhonagiri V."/>
            <person name="Nash W.E."/>
            <person name="Mardis E.R."/>
            <person name="Wilson R.K."/>
        </authorList>
    </citation>
    <scope>NUCLEOTIDE SEQUENCE [LARGE SCALE GENOMIC DNA]</scope>
    <source>
        <strain evidence="4">DSM 10507 / JCM 14656 / S5a33</strain>
    </source>
</reference>
<gene>
    <name evidence="3" type="ORF">RUMHYD_01273</name>
</gene>
<evidence type="ECO:0000313" key="3">
    <source>
        <dbReference type="EMBL" id="EEG49814.1"/>
    </source>
</evidence>
<proteinExistence type="predicted"/>
<keyword evidence="4" id="KW-1185">Reference proteome</keyword>
<dbReference type="AlphaFoldDB" id="C0CKA3"/>
<dbReference type="InterPro" id="IPR032791">
    <property type="entry name" value="YhfZ_C"/>
</dbReference>
<evidence type="ECO:0000259" key="2">
    <source>
        <dbReference type="Pfam" id="PF14503"/>
    </source>
</evidence>
<evidence type="ECO:0000259" key="1">
    <source>
        <dbReference type="Pfam" id="PF14502"/>
    </source>
</evidence>
<dbReference type="Pfam" id="PF14503">
    <property type="entry name" value="YhfZ_C"/>
    <property type="match status" value="1"/>
</dbReference>
<dbReference type="Gene3D" id="3.40.190.10">
    <property type="entry name" value="Periplasmic binding protein-like II"/>
    <property type="match status" value="2"/>
</dbReference>
<evidence type="ECO:0000313" key="4">
    <source>
        <dbReference type="Proteomes" id="UP000003100"/>
    </source>
</evidence>
<dbReference type="SUPFAM" id="SSF46785">
    <property type="entry name" value="Winged helix' DNA-binding domain"/>
    <property type="match status" value="1"/>
</dbReference>
<dbReference type="EMBL" id="ACBZ01000061">
    <property type="protein sequence ID" value="EEG49814.1"/>
    <property type="molecule type" value="Genomic_DNA"/>
</dbReference>
<comment type="caution">
    <text evidence="3">The sequence shown here is derived from an EMBL/GenBank/DDBJ whole genome shotgun (WGS) entry which is preliminary data.</text>
</comment>
<accession>C0CKA3</accession>
<feature type="domain" description="YhfZ helix-turn-helix" evidence="1">
    <location>
        <begin position="22"/>
        <end position="68"/>
    </location>
</feature>
<dbReference type="PATRIC" id="fig|476272.21.peg.2620"/>
<dbReference type="InterPro" id="IPR036388">
    <property type="entry name" value="WH-like_DNA-bd_sf"/>
</dbReference>
<organism evidence="3 4">
    <name type="scientific">Blautia hydrogenotrophica (strain DSM 10507 / JCM 14656 / S5a33)</name>
    <name type="common">Ruminococcus hydrogenotrophicus</name>
    <dbReference type="NCBI Taxonomy" id="476272"/>
    <lineage>
        <taxon>Bacteria</taxon>
        <taxon>Bacillati</taxon>
        <taxon>Bacillota</taxon>
        <taxon>Clostridia</taxon>
        <taxon>Lachnospirales</taxon>
        <taxon>Lachnospiraceae</taxon>
        <taxon>Blautia</taxon>
    </lineage>
</organism>
<dbReference type="Proteomes" id="UP000003100">
    <property type="component" value="Unassembled WGS sequence"/>
</dbReference>